<feature type="domain" description="Methyltransferase" evidence="2">
    <location>
        <begin position="192"/>
        <end position="320"/>
    </location>
</feature>
<gene>
    <name evidence="3" type="ORF">M427DRAFT_53200</name>
</gene>
<dbReference type="AlphaFoldDB" id="A0A139AR69"/>
<accession>A0A139AR69</accession>
<feature type="region of interest" description="Disordered" evidence="1">
    <location>
        <begin position="150"/>
        <end position="173"/>
    </location>
</feature>
<evidence type="ECO:0000313" key="4">
    <source>
        <dbReference type="Proteomes" id="UP000070544"/>
    </source>
</evidence>
<dbReference type="InterPro" id="IPR026913">
    <property type="entry name" value="METTL24"/>
</dbReference>
<evidence type="ECO:0000256" key="1">
    <source>
        <dbReference type="SAM" id="MobiDB-lite"/>
    </source>
</evidence>
<organism evidence="3 4">
    <name type="scientific">Gonapodya prolifera (strain JEL478)</name>
    <name type="common">Monoblepharis prolifera</name>
    <dbReference type="NCBI Taxonomy" id="1344416"/>
    <lineage>
        <taxon>Eukaryota</taxon>
        <taxon>Fungi</taxon>
        <taxon>Fungi incertae sedis</taxon>
        <taxon>Chytridiomycota</taxon>
        <taxon>Chytridiomycota incertae sedis</taxon>
        <taxon>Monoblepharidomycetes</taxon>
        <taxon>Monoblepharidales</taxon>
        <taxon>Gonapodyaceae</taxon>
        <taxon>Gonapodya</taxon>
    </lineage>
</organism>
<dbReference type="PANTHER" id="PTHR32026:SF10">
    <property type="entry name" value="METHYLTRANSFERASE-LIKE PROTEIN 24-RELATED"/>
    <property type="match status" value="1"/>
</dbReference>
<protein>
    <recommendedName>
        <fullName evidence="2">Methyltransferase domain-containing protein</fullName>
    </recommendedName>
</protein>
<dbReference type="EMBL" id="KQ965739">
    <property type="protein sequence ID" value="KXS19247.1"/>
    <property type="molecule type" value="Genomic_DNA"/>
</dbReference>
<sequence>MQHRCATIFLAALVGASVVFSVVYIQSPQHRKIQSHKHDTNHDIFDQSIIWDTNTALRALLYKLNRNTYTCERMFSLGGSASGHMGDGNWPICFDGWEEYIPSGPNDPPWHHFQVRFDDNGQRTPLQRPLSRRSTAGKFYRPSGVHLERIKRNRGPNRQPEPLARPFEGQKQDQDEMTIIEGAVASQEELGNNPSCAMYGFGVDWDFTWEDEFHSITGCETHSFDPSLGMESHYRGRNQWFWNIGLSHTTTTTVGTTLRTKQVSDWAVFTVADTIRMLNHSYLSVVKVDVEGFEWDALARAFKDGAMDRVEQVLLEVHMWKPNFRTWSPEETLDVLGKDFVQKIAPESAGHEQVVRGILGWLQLLDEFERHGFLQYYHHTNPMSTMERWGDDLDVNNVPCCFEVAFVRHPTRVQ</sequence>
<dbReference type="OrthoDB" id="10006218at2759"/>
<dbReference type="Proteomes" id="UP000070544">
    <property type="component" value="Unassembled WGS sequence"/>
</dbReference>
<evidence type="ECO:0000259" key="2">
    <source>
        <dbReference type="Pfam" id="PF13383"/>
    </source>
</evidence>
<dbReference type="Pfam" id="PF13383">
    <property type="entry name" value="Methyltransf_22"/>
    <property type="match status" value="1"/>
</dbReference>
<reference evidence="3 4" key="1">
    <citation type="journal article" date="2015" name="Genome Biol. Evol.">
        <title>Phylogenomic analyses indicate that early fungi evolved digesting cell walls of algal ancestors of land plants.</title>
        <authorList>
            <person name="Chang Y."/>
            <person name="Wang S."/>
            <person name="Sekimoto S."/>
            <person name="Aerts A.L."/>
            <person name="Choi C."/>
            <person name="Clum A."/>
            <person name="LaButti K.M."/>
            <person name="Lindquist E.A."/>
            <person name="Yee Ngan C."/>
            <person name="Ohm R.A."/>
            <person name="Salamov A.A."/>
            <person name="Grigoriev I.V."/>
            <person name="Spatafora J.W."/>
            <person name="Berbee M.L."/>
        </authorList>
    </citation>
    <scope>NUCLEOTIDE SEQUENCE [LARGE SCALE GENOMIC DNA]</scope>
    <source>
        <strain evidence="3 4">JEL478</strain>
    </source>
</reference>
<keyword evidence="4" id="KW-1185">Reference proteome</keyword>
<dbReference type="PANTHER" id="PTHR32026">
    <property type="entry name" value="METHYLTRANSFERASE-LIKE PROTEIN 24"/>
    <property type="match status" value="1"/>
</dbReference>
<evidence type="ECO:0000313" key="3">
    <source>
        <dbReference type="EMBL" id="KXS19247.1"/>
    </source>
</evidence>
<dbReference type="InterPro" id="IPR025714">
    <property type="entry name" value="Methyltranfer_dom"/>
</dbReference>
<name>A0A139AR69_GONPJ</name>
<proteinExistence type="predicted"/>